<gene>
    <name evidence="11" type="ORF">JF888_04500</name>
</gene>
<dbReference type="GO" id="GO:0005506">
    <property type="term" value="F:iron ion binding"/>
    <property type="evidence" value="ECO:0007669"/>
    <property type="project" value="InterPro"/>
</dbReference>
<evidence type="ECO:0000256" key="4">
    <source>
        <dbReference type="ARBA" id="ARBA00022448"/>
    </source>
</evidence>
<feature type="domain" description="4Fe-4S ferredoxin-type" evidence="10">
    <location>
        <begin position="17"/>
        <end position="50"/>
    </location>
</feature>
<organism evidence="11 12">
    <name type="scientific">Candidatus Dormiibacter inghamiae</name>
    <dbReference type="NCBI Taxonomy" id="3127013"/>
    <lineage>
        <taxon>Bacteria</taxon>
        <taxon>Bacillati</taxon>
        <taxon>Candidatus Dormiibacterota</taxon>
        <taxon>Candidatus Dormibacteria</taxon>
        <taxon>Candidatus Dormibacterales</taxon>
        <taxon>Candidatus Dormibacteraceae</taxon>
        <taxon>Candidatus Dormiibacter</taxon>
    </lineage>
</organism>
<keyword evidence="5" id="KW-0479">Metal-binding</keyword>
<dbReference type="Pfam" id="PF05187">
    <property type="entry name" value="Fer4_ETF_QO"/>
    <property type="match status" value="1"/>
</dbReference>
<evidence type="ECO:0000256" key="5">
    <source>
        <dbReference type="ARBA" id="ARBA00022723"/>
    </source>
</evidence>
<evidence type="ECO:0000256" key="7">
    <source>
        <dbReference type="ARBA" id="ARBA00023004"/>
    </source>
</evidence>
<dbReference type="Proteomes" id="UP000620075">
    <property type="component" value="Unassembled WGS sequence"/>
</dbReference>
<dbReference type="InterPro" id="IPR012206">
    <property type="entry name" value="Fd_FixX"/>
</dbReference>
<dbReference type="PANTHER" id="PTHR43082:SF3">
    <property type="entry name" value="FERREDOXIN-LIKE PROTEIN YDIT"/>
    <property type="match status" value="1"/>
</dbReference>
<dbReference type="PROSITE" id="PS51379">
    <property type="entry name" value="4FE4S_FER_2"/>
    <property type="match status" value="2"/>
</dbReference>
<reference evidence="11 12" key="1">
    <citation type="submission" date="2020-10" db="EMBL/GenBank/DDBJ databases">
        <title>Ca. Dormibacterota MAGs.</title>
        <authorList>
            <person name="Montgomery K."/>
        </authorList>
    </citation>
    <scope>NUCLEOTIDE SEQUENCE [LARGE SCALE GENOMIC DNA]</scope>
    <source>
        <strain evidence="11">SC8811_S16_3</strain>
    </source>
</reference>
<dbReference type="EMBL" id="JAEKNQ010000019">
    <property type="protein sequence ID" value="MBJ7602441.1"/>
    <property type="molecule type" value="Genomic_DNA"/>
</dbReference>
<dbReference type="GO" id="GO:0051536">
    <property type="term" value="F:iron-sulfur cluster binding"/>
    <property type="evidence" value="ECO:0007669"/>
    <property type="project" value="UniProtKB-KW"/>
</dbReference>
<keyword evidence="7" id="KW-0408">Iron</keyword>
<comment type="similarity">
    <text evidence="2">To ferredoxins from P.putida and C.tartarivorum, ferredoxin I from A.vinelandii, ferredoxin II from D.desulfuricans.</text>
</comment>
<dbReference type="PANTHER" id="PTHR43082">
    <property type="entry name" value="FERREDOXIN-LIKE"/>
    <property type="match status" value="1"/>
</dbReference>
<keyword evidence="9" id="KW-0535">Nitrogen fixation</keyword>
<dbReference type="PIRSF" id="PIRSF036548">
    <property type="entry name" value="Fdx_FixX"/>
    <property type="match status" value="1"/>
</dbReference>
<sequence>MTDKLFKNRYVEDSGHPHIEIANQDVCRDRCSGKYCNYFCPAGVYEWDAEKQQTIVSFGNCIECGACAIGCPYDNILCQTPRGGYGVQFQLG</sequence>
<evidence type="ECO:0000313" key="12">
    <source>
        <dbReference type="Proteomes" id="UP000620075"/>
    </source>
</evidence>
<comment type="function">
    <text evidence="1">Could be a 3Fe-4S cluster-containing protein.</text>
</comment>
<dbReference type="InterPro" id="IPR017900">
    <property type="entry name" value="4Fe4S_Fe_S_CS"/>
</dbReference>
<dbReference type="InterPro" id="IPR017896">
    <property type="entry name" value="4Fe4S_Fe-S-bd"/>
</dbReference>
<accession>A0A934K675</accession>
<dbReference type="PROSITE" id="PS00198">
    <property type="entry name" value="4FE4S_FER_1"/>
    <property type="match status" value="1"/>
</dbReference>
<evidence type="ECO:0000256" key="6">
    <source>
        <dbReference type="ARBA" id="ARBA00022982"/>
    </source>
</evidence>
<dbReference type="InterPro" id="IPR007859">
    <property type="entry name" value="ETF-QO/FixX_C"/>
</dbReference>
<proteinExistence type="predicted"/>
<protein>
    <recommendedName>
        <fullName evidence="3">Ferredoxin-like protein</fullName>
    </recommendedName>
</protein>
<evidence type="ECO:0000259" key="10">
    <source>
        <dbReference type="PROSITE" id="PS51379"/>
    </source>
</evidence>
<evidence type="ECO:0000313" key="11">
    <source>
        <dbReference type="EMBL" id="MBJ7602441.1"/>
    </source>
</evidence>
<dbReference type="Gene3D" id="3.30.70.20">
    <property type="match status" value="1"/>
</dbReference>
<dbReference type="AlphaFoldDB" id="A0A934K675"/>
<keyword evidence="8" id="KW-0411">Iron-sulfur</keyword>
<evidence type="ECO:0000256" key="9">
    <source>
        <dbReference type="ARBA" id="ARBA00023231"/>
    </source>
</evidence>
<keyword evidence="6" id="KW-0249">Electron transport</keyword>
<name>A0A934K675_9BACT</name>
<comment type="caution">
    <text evidence="11">The sequence shown here is derived from an EMBL/GenBank/DDBJ whole genome shotgun (WGS) entry which is preliminary data.</text>
</comment>
<evidence type="ECO:0000256" key="3">
    <source>
        <dbReference type="ARBA" id="ARBA00020378"/>
    </source>
</evidence>
<evidence type="ECO:0000256" key="2">
    <source>
        <dbReference type="ARBA" id="ARBA00009192"/>
    </source>
</evidence>
<evidence type="ECO:0000256" key="1">
    <source>
        <dbReference type="ARBA" id="ARBA00003208"/>
    </source>
</evidence>
<keyword evidence="4" id="KW-0813">Transport</keyword>
<feature type="domain" description="4Fe-4S ferredoxin-type" evidence="10">
    <location>
        <begin position="52"/>
        <end position="81"/>
    </location>
</feature>
<dbReference type="SUPFAM" id="SSF54862">
    <property type="entry name" value="4Fe-4S ferredoxins"/>
    <property type="match status" value="1"/>
</dbReference>
<evidence type="ECO:0000256" key="8">
    <source>
        <dbReference type="ARBA" id="ARBA00023014"/>
    </source>
</evidence>